<dbReference type="FunFam" id="2.70.70.10:FF:000006">
    <property type="entry name" value="M23 family peptidase"/>
    <property type="match status" value="1"/>
</dbReference>
<evidence type="ECO:0000313" key="4">
    <source>
        <dbReference type="Proteomes" id="UP000541136"/>
    </source>
</evidence>
<dbReference type="AlphaFoldDB" id="A0A7W9TQJ1"/>
<dbReference type="CDD" id="cd12797">
    <property type="entry name" value="M23_peptidase"/>
    <property type="match status" value="1"/>
</dbReference>
<organism evidence="3 4">
    <name type="scientific">Castellaniella defragrans</name>
    <name type="common">Alcaligenes defragrans</name>
    <dbReference type="NCBI Taxonomy" id="75697"/>
    <lineage>
        <taxon>Bacteria</taxon>
        <taxon>Pseudomonadati</taxon>
        <taxon>Pseudomonadota</taxon>
        <taxon>Betaproteobacteria</taxon>
        <taxon>Burkholderiales</taxon>
        <taxon>Alcaligenaceae</taxon>
        <taxon>Castellaniella</taxon>
    </lineage>
</organism>
<dbReference type="InterPro" id="IPR016047">
    <property type="entry name" value="M23ase_b-sheet_dom"/>
</dbReference>
<dbReference type="PANTHER" id="PTHR21666:SF289">
    <property type="entry name" value="L-ALA--D-GLU ENDOPEPTIDASE"/>
    <property type="match status" value="1"/>
</dbReference>
<name>A0A7W9TQJ1_CASDE</name>
<protein>
    <submittedName>
        <fullName evidence="3">YD repeat-containing protein</fullName>
    </submittedName>
</protein>
<dbReference type="RefSeq" id="WP_242404218.1">
    <property type="nucleotide sequence ID" value="NZ_JACHIB010000009.1"/>
</dbReference>
<comment type="caution">
    <text evidence="3">The sequence shown here is derived from an EMBL/GenBank/DDBJ whole genome shotgun (WGS) entry which is preliminary data.</text>
</comment>
<dbReference type="InterPro" id="IPR050570">
    <property type="entry name" value="Cell_wall_metabolism_enzyme"/>
</dbReference>
<evidence type="ECO:0000313" key="3">
    <source>
        <dbReference type="EMBL" id="MBB6083717.1"/>
    </source>
</evidence>
<dbReference type="Pfam" id="PF01551">
    <property type="entry name" value="Peptidase_M23"/>
    <property type="match status" value="1"/>
</dbReference>
<dbReference type="InterPro" id="IPR011055">
    <property type="entry name" value="Dup_hybrid_motif"/>
</dbReference>
<dbReference type="SUPFAM" id="SSF51261">
    <property type="entry name" value="Duplicated hybrid motif"/>
    <property type="match status" value="1"/>
</dbReference>
<dbReference type="GO" id="GO:0004222">
    <property type="term" value="F:metalloendopeptidase activity"/>
    <property type="evidence" value="ECO:0007669"/>
    <property type="project" value="TreeGrafter"/>
</dbReference>
<reference evidence="3 4" key="1">
    <citation type="submission" date="2020-08" db="EMBL/GenBank/DDBJ databases">
        <title>Genomic Encyclopedia of Type Strains, Phase IV (KMG-IV): sequencing the most valuable type-strain genomes for metagenomic binning, comparative biology and taxonomic classification.</title>
        <authorList>
            <person name="Goeker M."/>
        </authorList>
    </citation>
    <scope>NUCLEOTIDE SEQUENCE [LARGE SCALE GENOMIC DNA]</scope>
    <source>
        <strain evidence="3 4">DSM 12141</strain>
    </source>
</reference>
<sequence>MTRSKHSARAALWLHSNARLLRSLGGVCALALAAWGGAQWQAWRTPAMDPGQREAIDLRLRQDSAALQGSIAGLAGKLGELQGRVLAMESVRARVAQAAGLSYTAPELDPGVGAVREASASGGAPAPAPVSASVGGGVGASVRADVGAAASAGVAPAGRLAGLAQDEGGDAPVMDDIPGQSLPATGVGAAELLGRHIDALGRRLETQEDAYALVDAALSRQAGFQASLPTLSPVDYPALSSSFGWRRNPVSGRHTMHEGLDFVAPRGAPIRAASGGLVTRAGTWHGYGRMVEIDHGNGLRTRYAHASSVLVKAGDIVRQGQLIARVGSTGRSTGSHLHFEVRMADYPLDPTLFIQDDARTRLALAADRVAQAEPAAASAADAGASALR</sequence>
<dbReference type="EMBL" id="JACHIB010000009">
    <property type="protein sequence ID" value="MBB6083717.1"/>
    <property type="molecule type" value="Genomic_DNA"/>
</dbReference>
<accession>A0A7W9TQJ1</accession>
<proteinExistence type="predicted"/>
<evidence type="ECO:0000256" key="1">
    <source>
        <dbReference type="ARBA" id="ARBA00022729"/>
    </source>
</evidence>
<dbReference type="Proteomes" id="UP000541136">
    <property type="component" value="Unassembled WGS sequence"/>
</dbReference>
<gene>
    <name evidence="3" type="ORF">HNR28_001759</name>
</gene>
<dbReference type="PANTHER" id="PTHR21666">
    <property type="entry name" value="PEPTIDASE-RELATED"/>
    <property type="match status" value="1"/>
</dbReference>
<dbReference type="Gene3D" id="2.70.70.10">
    <property type="entry name" value="Glucose Permease (Domain IIA)"/>
    <property type="match status" value="1"/>
</dbReference>
<keyword evidence="1" id="KW-0732">Signal</keyword>
<evidence type="ECO:0000259" key="2">
    <source>
        <dbReference type="Pfam" id="PF01551"/>
    </source>
</evidence>
<feature type="domain" description="M23ase beta-sheet core" evidence="2">
    <location>
        <begin position="256"/>
        <end position="350"/>
    </location>
</feature>